<dbReference type="AlphaFoldDB" id="E5XSY1"/>
<proteinExistence type="predicted"/>
<dbReference type="eggNOG" id="ENOG503498T">
    <property type="taxonomic scope" value="Bacteria"/>
</dbReference>
<evidence type="ECO:0000313" key="1">
    <source>
        <dbReference type="EMBL" id="EFV12523.2"/>
    </source>
</evidence>
<reference evidence="1 2" key="1">
    <citation type="journal article" date="2011" name="Stand. Genomic Sci.">
        <title>High quality draft genome sequence of Segniliparus rugosus CDC 945(T)= (ATCC BAA-974(T)).</title>
        <authorList>
            <person name="Earl A.M."/>
            <person name="Desjardins C.A."/>
            <person name="Fitzgerald M.G."/>
            <person name="Arachchi H.M."/>
            <person name="Zeng Q."/>
            <person name="Mehta T."/>
            <person name="Griggs A."/>
            <person name="Birren B.W."/>
            <person name="Toney N.C."/>
            <person name="Carr J."/>
            <person name="Posey J."/>
            <person name="Butler W.R."/>
        </authorList>
    </citation>
    <scope>NUCLEOTIDE SEQUENCE [LARGE SCALE GENOMIC DNA]</scope>
    <source>
        <strain evidence="2">ATCC BAA-974 / DSM 45345 / CCUG 50838 / CIP 108380 / JCM 13579 / CDC 945</strain>
    </source>
</reference>
<protein>
    <submittedName>
        <fullName evidence="1">Uncharacterized protein</fullName>
    </submittedName>
</protein>
<sequence length="161" mass="18059">MYREKVFVNFRRGRCWVHAKLFALPGDVDDRAALGLLLRHVRYRDSYAGSGNLDMETLHGPYRLSALSVEVFEPLGRSAVESALRAWVERYVSLSEVCEGQLEREVYPLISSATSCYRLADLRPAAEHDWGWVVGSVGGFHEFVLIDRVEGSLALVVAADD</sequence>
<organism evidence="1 2">
    <name type="scientific">Segniliparus rugosus (strain ATCC BAA-974 / DSM 45345 / CCUG 50838 / CIP 108380 / JCM 13579 / CDC 945)</name>
    <dbReference type="NCBI Taxonomy" id="679197"/>
    <lineage>
        <taxon>Bacteria</taxon>
        <taxon>Bacillati</taxon>
        <taxon>Actinomycetota</taxon>
        <taxon>Actinomycetes</taxon>
        <taxon>Mycobacteriales</taxon>
        <taxon>Segniliparaceae</taxon>
        <taxon>Segniliparus</taxon>
    </lineage>
</organism>
<comment type="caution">
    <text evidence="1">The sequence shown here is derived from an EMBL/GenBank/DDBJ whole genome shotgun (WGS) entry which is preliminary data.</text>
</comment>
<dbReference type="Proteomes" id="UP000004816">
    <property type="component" value="Unassembled WGS sequence"/>
</dbReference>
<dbReference type="HOGENOM" id="CLU_1531677_0_0_11"/>
<gene>
    <name evidence="1" type="ORF">HMPREF9336_02603</name>
</gene>
<dbReference type="STRING" id="679197.HMPREF9336_02603"/>
<name>E5XSY1_SEGRC</name>
<accession>E5XSY1</accession>
<keyword evidence="2" id="KW-1185">Reference proteome</keyword>
<dbReference type="EMBL" id="ACZI02000002">
    <property type="protein sequence ID" value="EFV12523.2"/>
    <property type="molecule type" value="Genomic_DNA"/>
</dbReference>
<evidence type="ECO:0000313" key="2">
    <source>
        <dbReference type="Proteomes" id="UP000004816"/>
    </source>
</evidence>